<evidence type="ECO:0000313" key="2">
    <source>
        <dbReference type="Proteomes" id="UP000030669"/>
    </source>
</evidence>
<dbReference type="EMBL" id="KB469312">
    <property type="protein sequence ID" value="EPQ51149.1"/>
    <property type="molecule type" value="Genomic_DNA"/>
</dbReference>
<dbReference type="RefSeq" id="XP_007870575.1">
    <property type="nucleotide sequence ID" value="XM_007872384.1"/>
</dbReference>
<dbReference type="OrthoDB" id="2646305at2759"/>
<accession>S7RF70</accession>
<sequence length="331" mass="37597">MSGLQSLIKRHVAPIDTVPVELVSDIMNLSLPPQELRHQGWEGGSPWSHPLRLAGVSRRWKVVAEDTPQLWCYIEAELKPSTSNAIKHLTKRWMSRSGSASLSVIFTVSRHSERESPCNDVEYMVCFDFLQTNMHRIRELVLRAPVYVLSTLPSAPLPRLETVRLVARERDDILALKETSIFAAAPKLRNIYIKGISRALGVRSFSWSSLTDLHLEVLGPALMPCVELLAACYNLLSLTLTMQYLTREHTAPWCGHPRPRLRCEKLHTLDVDATYSFTDFGAFVQWHFFPALRRLTEELLALFRVLPDLRILQTEEDLTGTFTPLTTSIIA</sequence>
<evidence type="ECO:0000313" key="1">
    <source>
        <dbReference type="EMBL" id="EPQ51149.1"/>
    </source>
</evidence>
<dbReference type="Proteomes" id="UP000030669">
    <property type="component" value="Unassembled WGS sequence"/>
</dbReference>
<proteinExistence type="predicted"/>
<dbReference type="HOGENOM" id="CLU_839521_0_0_1"/>
<organism evidence="1 2">
    <name type="scientific">Gloeophyllum trabeum (strain ATCC 11539 / FP-39264 / Madison 617)</name>
    <name type="common">Brown rot fungus</name>
    <dbReference type="NCBI Taxonomy" id="670483"/>
    <lineage>
        <taxon>Eukaryota</taxon>
        <taxon>Fungi</taxon>
        <taxon>Dikarya</taxon>
        <taxon>Basidiomycota</taxon>
        <taxon>Agaricomycotina</taxon>
        <taxon>Agaricomycetes</taxon>
        <taxon>Gloeophyllales</taxon>
        <taxon>Gloeophyllaceae</taxon>
        <taxon>Gloeophyllum</taxon>
    </lineage>
</organism>
<evidence type="ECO:0008006" key="3">
    <source>
        <dbReference type="Google" id="ProtNLM"/>
    </source>
</evidence>
<dbReference type="GeneID" id="19302734"/>
<name>S7RF70_GLOTA</name>
<keyword evidence="2" id="KW-1185">Reference proteome</keyword>
<gene>
    <name evidence="1" type="ORF">GLOTRDRAFT_133468</name>
</gene>
<dbReference type="STRING" id="670483.S7RF70"/>
<protein>
    <recommendedName>
        <fullName evidence="3">F-box domain-containing protein</fullName>
    </recommendedName>
</protein>
<dbReference type="AlphaFoldDB" id="S7RF70"/>
<reference evidence="1 2" key="1">
    <citation type="journal article" date="2012" name="Science">
        <title>The Paleozoic origin of enzymatic lignin decomposition reconstructed from 31 fungal genomes.</title>
        <authorList>
            <person name="Floudas D."/>
            <person name="Binder M."/>
            <person name="Riley R."/>
            <person name="Barry K."/>
            <person name="Blanchette R.A."/>
            <person name="Henrissat B."/>
            <person name="Martinez A.T."/>
            <person name="Otillar R."/>
            <person name="Spatafora J.W."/>
            <person name="Yadav J.S."/>
            <person name="Aerts A."/>
            <person name="Benoit I."/>
            <person name="Boyd A."/>
            <person name="Carlson A."/>
            <person name="Copeland A."/>
            <person name="Coutinho P.M."/>
            <person name="de Vries R.P."/>
            <person name="Ferreira P."/>
            <person name="Findley K."/>
            <person name="Foster B."/>
            <person name="Gaskell J."/>
            <person name="Glotzer D."/>
            <person name="Gorecki P."/>
            <person name="Heitman J."/>
            <person name="Hesse C."/>
            <person name="Hori C."/>
            <person name="Igarashi K."/>
            <person name="Jurgens J.A."/>
            <person name="Kallen N."/>
            <person name="Kersten P."/>
            <person name="Kohler A."/>
            <person name="Kuees U."/>
            <person name="Kumar T.K.A."/>
            <person name="Kuo A."/>
            <person name="LaButti K."/>
            <person name="Larrondo L.F."/>
            <person name="Lindquist E."/>
            <person name="Ling A."/>
            <person name="Lombard V."/>
            <person name="Lucas S."/>
            <person name="Lundell T."/>
            <person name="Martin R."/>
            <person name="McLaughlin D.J."/>
            <person name="Morgenstern I."/>
            <person name="Morin E."/>
            <person name="Murat C."/>
            <person name="Nagy L.G."/>
            <person name="Nolan M."/>
            <person name="Ohm R.A."/>
            <person name="Patyshakuliyeva A."/>
            <person name="Rokas A."/>
            <person name="Ruiz-Duenas F.J."/>
            <person name="Sabat G."/>
            <person name="Salamov A."/>
            <person name="Samejima M."/>
            <person name="Schmutz J."/>
            <person name="Slot J.C."/>
            <person name="St John F."/>
            <person name="Stenlid J."/>
            <person name="Sun H."/>
            <person name="Sun S."/>
            <person name="Syed K."/>
            <person name="Tsang A."/>
            <person name="Wiebenga A."/>
            <person name="Young D."/>
            <person name="Pisabarro A."/>
            <person name="Eastwood D.C."/>
            <person name="Martin F."/>
            <person name="Cullen D."/>
            <person name="Grigoriev I.V."/>
            <person name="Hibbett D.S."/>
        </authorList>
    </citation>
    <scope>NUCLEOTIDE SEQUENCE [LARGE SCALE GENOMIC DNA]</scope>
    <source>
        <strain evidence="1 2">ATCC 11539</strain>
    </source>
</reference>
<dbReference type="KEGG" id="gtr:GLOTRDRAFT_133468"/>